<dbReference type="EMBL" id="JBHTAP010000001">
    <property type="protein sequence ID" value="MFC7233993.1"/>
    <property type="molecule type" value="Genomic_DNA"/>
</dbReference>
<name>A0ABD5ZKS5_9EURY</name>
<feature type="transmembrane region" description="Helical" evidence="1">
    <location>
        <begin position="152"/>
        <end position="173"/>
    </location>
</feature>
<evidence type="ECO:0000256" key="1">
    <source>
        <dbReference type="SAM" id="Phobius"/>
    </source>
</evidence>
<dbReference type="AlphaFoldDB" id="A0ABD5ZKS5"/>
<keyword evidence="1" id="KW-1133">Transmembrane helix</keyword>
<dbReference type="RefSeq" id="WP_276234990.1">
    <property type="nucleotide sequence ID" value="NZ_CP119802.1"/>
</dbReference>
<organism evidence="3 4">
    <name type="scientific">Halosegnis marinus</name>
    <dbReference type="NCBI Taxonomy" id="3034023"/>
    <lineage>
        <taxon>Archaea</taxon>
        <taxon>Methanobacteriati</taxon>
        <taxon>Methanobacteriota</taxon>
        <taxon>Stenosarchaea group</taxon>
        <taxon>Halobacteria</taxon>
        <taxon>Halobacteriales</taxon>
        <taxon>Natronomonadaceae</taxon>
        <taxon>Halosegnis</taxon>
    </lineage>
</organism>
<evidence type="ECO:0000259" key="2">
    <source>
        <dbReference type="Pfam" id="PF07853"/>
    </source>
</evidence>
<comment type="caution">
    <text evidence="3">The sequence shown here is derived from an EMBL/GenBank/DDBJ whole genome shotgun (WGS) entry which is preliminary data.</text>
</comment>
<dbReference type="Proteomes" id="UP001596398">
    <property type="component" value="Unassembled WGS sequence"/>
</dbReference>
<feature type="transmembrane region" description="Helical" evidence="1">
    <location>
        <begin position="109"/>
        <end position="131"/>
    </location>
</feature>
<sequence length="206" mass="20888">MARRLDALGIGACLLLAGLFAATYAALPDTLVTHWNAANEPDGRLARPVLVAVSLALVAGTYGLFRALAWAVPDVEADDPLYLTVAGATLAFLVAVDGFLVAWNLGYRLPVGTVVPVAVGALLAVLGGAMVRFDTAASGATWPTDPTQRAHVSRTVGGSLVVAGGWCLAGLVVPEHATVLVVLGATVVPLVGLGYAVATLPANDNA</sequence>
<feature type="transmembrane region" description="Helical" evidence="1">
    <location>
        <begin position="49"/>
        <end position="69"/>
    </location>
</feature>
<dbReference type="Pfam" id="PF07853">
    <property type="entry name" value="DUF1648"/>
    <property type="match status" value="1"/>
</dbReference>
<reference evidence="3 4" key="1">
    <citation type="journal article" date="2019" name="Int. J. Syst. Evol. Microbiol.">
        <title>The Global Catalogue of Microorganisms (GCM) 10K type strain sequencing project: providing services to taxonomists for standard genome sequencing and annotation.</title>
        <authorList>
            <consortium name="The Broad Institute Genomics Platform"/>
            <consortium name="The Broad Institute Genome Sequencing Center for Infectious Disease"/>
            <person name="Wu L."/>
            <person name="Ma J."/>
        </authorList>
    </citation>
    <scope>NUCLEOTIDE SEQUENCE [LARGE SCALE GENOMIC DNA]</scope>
    <source>
        <strain evidence="3 4">DT85</strain>
    </source>
</reference>
<dbReference type="GeneID" id="79265655"/>
<gene>
    <name evidence="3" type="ORF">ACFQJ4_01550</name>
</gene>
<dbReference type="InterPro" id="IPR012867">
    <property type="entry name" value="DUF1648"/>
</dbReference>
<feature type="domain" description="DUF1648" evidence="2">
    <location>
        <begin position="13"/>
        <end position="47"/>
    </location>
</feature>
<evidence type="ECO:0000313" key="4">
    <source>
        <dbReference type="Proteomes" id="UP001596398"/>
    </source>
</evidence>
<feature type="transmembrane region" description="Helical" evidence="1">
    <location>
        <begin position="179"/>
        <end position="200"/>
    </location>
</feature>
<proteinExistence type="predicted"/>
<keyword evidence="4" id="KW-1185">Reference proteome</keyword>
<keyword evidence="1" id="KW-0472">Membrane</keyword>
<protein>
    <submittedName>
        <fullName evidence="3">DUF1648 domain-containing protein</fullName>
    </submittedName>
</protein>
<accession>A0ABD5ZKS5</accession>
<feature type="transmembrane region" description="Helical" evidence="1">
    <location>
        <begin position="81"/>
        <end position="103"/>
    </location>
</feature>
<evidence type="ECO:0000313" key="3">
    <source>
        <dbReference type="EMBL" id="MFC7233993.1"/>
    </source>
</evidence>
<keyword evidence="1" id="KW-0812">Transmembrane</keyword>